<dbReference type="RefSeq" id="WP_249862059.1">
    <property type="nucleotide sequence ID" value="NZ_CP027059.1"/>
</dbReference>
<evidence type="ECO:0000256" key="6">
    <source>
        <dbReference type="PROSITE-ProRule" id="PRU00433"/>
    </source>
</evidence>
<evidence type="ECO:0000256" key="8">
    <source>
        <dbReference type="SAM" id="SignalP"/>
    </source>
</evidence>
<dbReference type="Gene3D" id="1.10.760.10">
    <property type="entry name" value="Cytochrome c-like domain"/>
    <property type="match status" value="1"/>
</dbReference>
<dbReference type="Proteomes" id="UP001057134">
    <property type="component" value="Chromosome"/>
</dbReference>
<dbReference type="PROSITE" id="PS51007">
    <property type="entry name" value="CYTC"/>
    <property type="match status" value="1"/>
</dbReference>
<dbReference type="PANTHER" id="PTHR37823">
    <property type="entry name" value="CYTOCHROME C-553-LIKE"/>
    <property type="match status" value="1"/>
</dbReference>
<accession>A0ABY4RW48</accession>
<sequence length="123" mass="12286">MKLKWTIFLLTVMIIAGLAACGTKNETAPTPSPSTAPSGGTTAGGGGTAAVDADALYKQNCIACHGGNLEGKTGPNLTKVGGKLSKDQIAAKIGAGGGGMPAFKTQLKDTEIQGLADWLAAKK</sequence>
<gene>
    <name evidence="10" type="primary">cccA_3</name>
    <name evidence="10" type="ORF">SK3146_05825</name>
</gene>
<dbReference type="InterPro" id="IPR008168">
    <property type="entry name" value="Cyt_C_IC"/>
</dbReference>
<evidence type="ECO:0000256" key="1">
    <source>
        <dbReference type="ARBA" id="ARBA00022448"/>
    </source>
</evidence>
<keyword evidence="8" id="KW-0732">Signal</keyword>
<dbReference type="SUPFAM" id="SSF46626">
    <property type="entry name" value="Cytochrome c"/>
    <property type="match status" value="1"/>
</dbReference>
<keyword evidence="5 6" id="KW-0408">Iron</keyword>
<evidence type="ECO:0000256" key="5">
    <source>
        <dbReference type="ARBA" id="ARBA00023004"/>
    </source>
</evidence>
<evidence type="ECO:0000313" key="11">
    <source>
        <dbReference type="Proteomes" id="UP001057134"/>
    </source>
</evidence>
<reference evidence="10" key="1">
    <citation type="submission" date="2018-02" db="EMBL/GenBank/DDBJ databases">
        <authorList>
            <person name="Kim S.-K."/>
            <person name="Jung H.-I."/>
            <person name="Lee S.-W."/>
        </authorList>
    </citation>
    <scope>NUCLEOTIDE SEQUENCE</scope>
    <source>
        <strain evidence="10">SK3146</strain>
    </source>
</reference>
<organism evidence="10 11">
    <name type="scientific">Paenibacillus konkukensis</name>
    <dbReference type="NCBI Taxonomy" id="2020716"/>
    <lineage>
        <taxon>Bacteria</taxon>
        <taxon>Bacillati</taxon>
        <taxon>Bacillota</taxon>
        <taxon>Bacilli</taxon>
        <taxon>Bacillales</taxon>
        <taxon>Paenibacillaceae</taxon>
        <taxon>Paenibacillus</taxon>
    </lineage>
</organism>
<dbReference type="InterPro" id="IPR036909">
    <property type="entry name" value="Cyt_c-like_dom_sf"/>
</dbReference>
<dbReference type="PROSITE" id="PS51257">
    <property type="entry name" value="PROKAR_LIPOPROTEIN"/>
    <property type="match status" value="1"/>
</dbReference>
<dbReference type="InterPro" id="IPR009056">
    <property type="entry name" value="Cyt_c-like_dom"/>
</dbReference>
<keyword evidence="4" id="KW-0249">Electron transport</keyword>
<keyword evidence="3 6" id="KW-0479">Metal-binding</keyword>
<dbReference type="PANTHER" id="PTHR37823:SF4">
    <property type="entry name" value="MENAQUINOL-CYTOCHROME C REDUCTASE CYTOCHROME B_C SUBUNIT"/>
    <property type="match status" value="1"/>
</dbReference>
<proteinExistence type="predicted"/>
<evidence type="ECO:0000256" key="4">
    <source>
        <dbReference type="ARBA" id="ARBA00022982"/>
    </source>
</evidence>
<evidence type="ECO:0000256" key="7">
    <source>
        <dbReference type="SAM" id="MobiDB-lite"/>
    </source>
</evidence>
<feature type="signal peptide" evidence="8">
    <location>
        <begin position="1"/>
        <end position="19"/>
    </location>
</feature>
<protein>
    <submittedName>
        <fullName evidence="10">Cytochrome c-551</fullName>
    </submittedName>
</protein>
<evidence type="ECO:0000256" key="3">
    <source>
        <dbReference type="ARBA" id="ARBA00022723"/>
    </source>
</evidence>
<evidence type="ECO:0000256" key="2">
    <source>
        <dbReference type="ARBA" id="ARBA00022617"/>
    </source>
</evidence>
<dbReference type="InterPro" id="IPR051811">
    <property type="entry name" value="Cytochrome_c550/c551-like"/>
</dbReference>
<feature type="region of interest" description="Disordered" evidence="7">
    <location>
        <begin position="25"/>
        <end position="46"/>
    </location>
</feature>
<dbReference type="InterPro" id="IPR012218">
    <property type="entry name" value="Cyt_c_BACSU-c550-type"/>
</dbReference>
<feature type="domain" description="Cytochrome c" evidence="9">
    <location>
        <begin position="48"/>
        <end position="123"/>
    </location>
</feature>
<keyword evidence="2 6" id="KW-0349">Heme</keyword>
<name>A0ABY4RW48_9BACL</name>
<evidence type="ECO:0000313" key="10">
    <source>
        <dbReference type="EMBL" id="UQZ86532.1"/>
    </source>
</evidence>
<dbReference type="EMBL" id="CP027059">
    <property type="protein sequence ID" value="UQZ86532.1"/>
    <property type="molecule type" value="Genomic_DNA"/>
</dbReference>
<evidence type="ECO:0000259" key="9">
    <source>
        <dbReference type="PROSITE" id="PS51007"/>
    </source>
</evidence>
<keyword evidence="1" id="KW-0813">Transport</keyword>
<feature type="chain" id="PRO_5046250162" evidence="8">
    <location>
        <begin position="20"/>
        <end position="123"/>
    </location>
</feature>
<reference evidence="10" key="2">
    <citation type="journal article" date="2021" name="J Anim Sci Technol">
        <title>Complete genome sequence of Paenibacillus konkukensis sp. nov. SK3146 as a potential probiotic strain.</title>
        <authorList>
            <person name="Jung H.I."/>
            <person name="Park S."/>
            <person name="Niu K.M."/>
            <person name="Lee S.W."/>
            <person name="Kothari D."/>
            <person name="Yi K.J."/>
            <person name="Kim S.K."/>
        </authorList>
    </citation>
    <scope>NUCLEOTIDE SEQUENCE</scope>
    <source>
        <strain evidence="10">SK3146</strain>
    </source>
</reference>
<feature type="compositionally biased region" description="Low complexity" evidence="7">
    <location>
        <begin position="27"/>
        <end position="40"/>
    </location>
</feature>
<dbReference type="PIRSF" id="PIRSF000025">
    <property type="entry name" value="Cytc_Bsub_c550"/>
    <property type="match status" value="1"/>
</dbReference>
<keyword evidence="11" id="KW-1185">Reference proteome</keyword>
<dbReference type="Pfam" id="PF13442">
    <property type="entry name" value="Cytochrome_CBB3"/>
    <property type="match status" value="1"/>
</dbReference>
<dbReference type="PRINTS" id="PR00605">
    <property type="entry name" value="CYTCHROMECIC"/>
</dbReference>